<dbReference type="Proteomes" id="UP000664702">
    <property type="component" value="Chromosome"/>
</dbReference>
<proteinExistence type="predicted"/>
<evidence type="ECO:0000313" key="1">
    <source>
        <dbReference type="EMBL" id="UEM13843.1"/>
    </source>
</evidence>
<dbReference type="AlphaFoldDB" id="A0A9X9Y1P9"/>
<organism evidence="1 2">
    <name type="scientific">Bradyrhizobium barranii subsp. barranii</name>
    <dbReference type="NCBI Taxonomy" id="2823807"/>
    <lineage>
        <taxon>Bacteria</taxon>
        <taxon>Pseudomonadati</taxon>
        <taxon>Pseudomonadota</taxon>
        <taxon>Alphaproteobacteria</taxon>
        <taxon>Hyphomicrobiales</taxon>
        <taxon>Nitrobacteraceae</taxon>
        <taxon>Bradyrhizobium</taxon>
        <taxon>Bradyrhizobium barranii</taxon>
    </lineage>
</organism>
<reference evidence="1 2" key="1">
    <citation type="journal article" date="2022" name="Int. J. Syst. Evol. Microbiol.">
        <title>Strains of Bradyrhizobium barranii sp. nov. associated with legumes native to Canada are symbionts of soybeans and belong to different subspecies (subsp. barranii subsp. nov. and subsp. apii subsp. nov.) and symbiovars (sv. glycinearum and sv. septentrionale).</title>
        <authorList>
            <person name="Bromfield E.S.P."/>
            <person name="Cloutier S."/>
            <person name="Wasai-Hara S."/>
            <person name="Minamisawa K."/>
        </authorList>
    </citation>
    <scope>NUCLEOTIDE SEQUENCE [LARGE SCALE GENOMIC DNA]</scope>
    <source>
        <strain evidence="1 2">144S4</strain>
    </source>
</reference>
<accession>A0A9X9Y1P9</accession>
<evidence type="ECO:0000313" key="2">
    <source>
        <dbReference type="Proteomes" id="UP000664702"/>
    </source>
</evidence>
<dbReference type="KEGG" id="bban:J4G43_006065"/>
<protein>
    <submittedName>
        <fullName evidence="1">Uncharacterized protein</fullName>
    </submittedName>
</protein>
<dbReference type="RefSeq" id="WP_228411344.1">
    <property type="nucleotide sequence ID" value="NZ_CP086136.1"/>
</dbReference>
<dbReference type="EMBL" id="CP086136">
    <property type="protein sequence ID" value="UEM13843.1"/>
    <property type="molecule type" value="Genomic_DNA"/>
</dbReference>
<sequence length="199" mass="21054">MQGSAMQLQSARDILVSGGWNGLSLRIWKDMAMTLSSRFVARPAVTFPSIALLLCGLSGTAMSQPTPTETQLPSITVDAPRQVARPHKPTHHVAIRSTGYRTSPVTSPATSTAAAAPMSDAARLAKLERETSSCAGGCQSSFKTGNQPWVGCNASGGVYSFTCRNVGNFKTYDECKEAGRVTGWRSGETSAYCSSLALK</sequence>
<gene>
    <name evidence="1" type="ORF">J4G43_006065</name>
</gene>
<name>A0A9X9Y1P9_9BRAD</name>